<dbReference type="AlphaFoldDB" id="A0A1D8D8C8"/>
<dbReference type="Pfam" id="PF00805">
    <property type="entry name" value="Pentapeptide"/>
    <property type="match status" value="2"/>
</dbReference>
<keyword evidence="4" id="KW-1185">Reference proteome</keyword>
<dbReference type="EMBL" id="CP017305">
    <property type="protein sequence ID" value="AOS83919.1"/>
    <property type="molecule type" value="Genomic_DNA"/>
</dbReference>
<organism evidence="3 4">
    <name type="scientific">Chlorobaculum limnaeum</name>
    <dbReference type="NCBI Taxonomy" id="274537"/>
    <lineage>
        <taxon>Bacteria</taxon>
        <taxon>Pseudomonadati</taxon>
        <taxon>Chlorobiota</taxon>
        <taxon>Chlorobiia</taxon>
        <taxon>Chlorobiales</taxon>
        <taxon>Chlorobiaceae</taxon>
        <taxon>Chlorobaculum</taxon>
    </lineage>
</organism>
<accession>A0A1D8D8C8</accession>
<name>A0A1D8D8C8_CHLLM</name>
<dbReference type="Pfam" id="PF13676">
    <property type="entry name" value="TIR_2"/>
    <property type="match status" value="1"/>
</dbReference>
<dbReference type="SUPFAM" id="SSF52200">
    <property type="entry name" value="Toll/Interleukin receptor TIR domain"/>
    <property type="match status" value="1"/>
</dbReference>
<protein>
    <recommendedName>
        <fullName evidence="2">TIR domain-containing protein</fullName>
    </recommendedName>
</protein>
<evidence type="ECO:0000259" key="2">
    <source>
        <dbReference type="PROSITE" id="PS50104"/>
    </source>
</evidence>
<dbReference type="Gene3D" id="3.40.50.10140">
    <property type="entry name" value="Toll/interleukin-1 receptor homology (TIR) domain"/>
    <property type="match status" value="1"/>
</dbReference>
<dbReference type="InterPro" id="IPR035897">
    <property type="entry name" value="Toll_tir_struct_dom_sf"/>
</dbReference>
<evidence type="ECO:0000313" key="3">
    <source>
        <dbReference type="EMBL" id="AOS83919.1"/>
    </source>
</evidence>
<gene>
    <name evidence="3" type="ORF">BIU88_07000</name>
</gene>
<dbReference type="SUPFAM" id="SSF141571">
    <property type="entry name" value="Pentapeptide repeat-like"/>
    <property type="match status" value="1"/>
</dbReference>
<dbReference type="PANTHER" id="PTHR47485">
    <property type="entry name" value="THYLAKOID LUMENAL 17.4 KDA PROTEIN, CHLOROPLASTIC"/>
    <property type="match status" value="1"/>
</dbReference>
<dbReference type="SMART" id="SM00255">
    <property type="entry name" value="TIR"/>
    <property type="match status" value="1"/>
</dbReference>
<sequence>MANPEHLAILKQGVEAWNKWREENPDIEPDLINADIWGMKLCGINLHKANLWKAKLHRTDLTGADLSEANLEGANLFLAKLVSANLWGAVLWESNLSYARLSEAILSYATASLTVFGNVDLSTVKGLETISHSYPSTIGIDTLYRSKGNIPESFLRGCGVPDQMIEYARSLTATPIQYYSCFISYSHKDEELAQRIHNDLQASGVRCWFAPHDLKIGDKIRPVIDESIRVHDKLLLILSEHSVQSDWVEHEVEHALDRERIEKKNILFPVRLDESVIDNTAGWAGNVRRQRLIGDFSRWKDHDSYMRAFARLLRDLKAEK</sequence>
<dbReference type="KEGG" id="clz:BIU88_07000"/>
<dbReference type="PROSITE" id="PS50104">
    <property type="entry name" value="TIR"/>
    <property type="match status" value="1"/>
</dbReference>
<keyword evidence="1" id="KW-0677">Repeat</keyword>
<dbReference type="STRING" id="274537.BIU88_07000"/>
<dbReference type="Proteomes" id="UP000095185">
    <property type="component" value="Chromosome"/>
</dbReference>
<evidence type="ECO:0000256" key="1">
    <source>
        <dbReference type="ARBA" id="ARBA00022737"/>
    </source>
</evidence>
<dbReference type="PANTHER" id="PTHR47485:SF1">
    <property type="entry name" value="THYLAKOID LUMENAL 17.4 KDA PROTEIN, CHLOROPLASTIC"/>
    <property type="match status" value="1"/>
</dbReference>
<evidence type="ECO:0000313" key="4">
    <source>
        <dbReference type="Proteomes" id="UP000095185"/>
    </source>
</evidence>
<dbReference type="GO" id="GO:0007165">
    <property type="term" value="P:signal transduction"/>
    <property type="evidence" value="ECO:0007669"/>
    <property type="project" value="InterPro"/>
</dbReference>
<feature type="domain" description="TIR" evidence="2">
    <location>
        <begin position="177"/>
        <end position="317"/>
    </location>
</feature>
<dbReference type="InterPro" id="IPR000157">
    <property type="entry name" value="TIR_dom"/>
</dbReference>
<proteinExistence type="predicted"/>
<dbReference type="InterPro" id="IPR001646">
    <property type="entry name" value="5peptide_repeat"/>
</dbReference>
<dbReference type="OrthoDB" id="597109at2"/>
<reference evidence="3" key="1">
    <citation type="submission" date="2016-09" db="EMBL/GenBank/DDBJ databases">
        <title>Genome sequence of Chlorobaculum limnaeum.</title>
        <authorList>
            <person name="Liu Z."/>
            <person name="Tank M."/>
            <person name="Bryant D.A."/>
        </authorList>
    </citation>
    <scope>NUCLEOTIDE SEQUENCE [LARGE SCALE GENOMIC DNA]</scope>
    <source>
        <strain evidence="3">DSM 1677</strain>
    </source>
</reference>
<dbReference type="Gene3D" id="2.160.20.80">
    <property type="entry name" value="E3 ubiquitin-protein ligase SopA"/>
    <property type="match status" value="1"/>
</dbReference>